<evidence type="ECO:0000256" key="2">
    <source>
        <dbReference type="ARBA" id="ARBA00022448"/>
    </source>
</evidence>
<dbReference type="Gene3D" id="3.40.190.10">
    <property type="entry name" value="Periplasmic binding protein-like II"/>
    <property type="match status" value="2"/>
</dbReference>
<protein>
    <submittedName>
        <fullName evidence="6">ABC-type transporter, periplasmic subunit family 3</fullName>
    </submittedName>
</protein>
<reference evidence="6 7" key="1">
    <citation type="journal article" date="2012" name="Stand. Genomic Sci.">
        <title>Complete genome sequence of the aerobic, heterotroph Marinithermus hydrothermalis type strain (T1(T)) from a deep-sea hydrothermal vent chimney.</title>
        <authorList>
            <person name="Copeland A."/>
            <person name="Gu W."/>
            <person name="Yasawong M."/>
            <person name="Lapidus A."/>
            <person name="Lucas S."/>
            <person name="Deshpande S."/>
            <person name="Pagani I."/>
            <person name="Tapia R."/>
            <person name="Cheng J.F."/>
            <person name="Goodwin L.A."/>
            <person name="Pitluck S."/>
            <person name="Liolios K."/>
            <person name="Ivanova N."/>
            <person name="Mavromatis K."/>
            <person name="Mikhailova N."/>
            <person name="Pati A."/>
            <person name="Chen A."/>
            <person name="Palaniappan K."/>
            <person name="Land M."/>
            <person name="Pan C."/>
            <person name="Brambilla E.M."/>
            <person name="Rohde M."/>
            <person name="Tindall B.J."/>
            <person name="Sikorski J."/>
            <person name="Goker M."/>
            <person name="Detter J.C."/>
            <person name="Bristow J."/>
            <person name="Eisen J.A."/>
            <person name="Markowitz V."/>
            <person name="Hugenholtz P."/>
            <person name="Kyrpides N.C."/>
            <person name="Klenk H.P."/>
            <person name="Woyke T."/>
        </authorList>
    </citation>
    <scope>NUCLEOTIDE SEQUENCE [LARGE SCALE GENOMIC DNA]</scope>
    <source>
        <strain evidence="7">DSM 14884 / JCM 11576 / T1</strain>
    </source>
</reference>
<dbReference type="RefSeq" id="WP_013704254.1">
    <property type="nucleotide sequence ID" value="NC_015387.1"/>
</dbReference>
<dbReference type="Pfam" id="PF00497">
    <property type="entry name" value="SBP_bac_3"/>
    <property type="match status" value="1"/>
</dbReference>
<keyword evidence="7" id="KW-1185">Reference proteome</keyword>
<feature type="domain" description="Solute-binding protein family 3/N-terminal" evidence="5">
    <location>
        <begin position="33"/>
        <end position="264"/>
    </location>
</feature>
<dbReference type="PROSITE" id="PS01039">
    <property type="entry name" value="SBP_BACTERIAL_3"/>
    <property type="match status" value="1"/>
</dbReference>
<dbReference type="SUPFAM" id="SSF53850">
    <property type="entry name" value="Periplasmic binding protein-like II"/>
    <property type="match status" value="1"/>
</dbReference>
<dbReference type="OrthoDB" id="115856at2"/>
<dbReference type="eggNOG" id="COG0834">
    <property type="taxonomic scope" value="Bacteria"/>
</dbReference>
<dbReference type="SMART" id="SM00062">
    <property type="entry name" value="PBPb"/>
    <property type="match status" value="1"/>
</dbReference>
<dbReference type="InterPro" id="IPR051455">
    <property type="entry name" value="Bact_solute-bind_prot3"/>
</dbReference>
<dbReference type="HOGENOM" id="CLU_019602_3_1_0"/>
<evidence type="ECO:0000256" key="3">
    <source>
        <dbReference type="ARBA" id="ARBA00022729"/>
    </source>
</evidence>
<evidence type="ECO:0000256" key="4">
    <source>
        <dbReference type="RuleBase" id="RU003744"/>
    </source>
</evidence>
<dbReference type="CDD" id="cd13692">
    <property type="entry name" value="PBP2_BztA"/>
    <property type="match status" value="1"/>
</dbReference>
<dbReference type="PANTHER" id="PTHR30085:SF7">
    <property type="entry name" value="AMINO-ACID ABC TRANSPORTER-BINDING PROTEIN YHDW-RELATED"/>
    <property type="match status" value="1"/>
</dbReference>
<keyword evidence="2" id="KW-0813">Transport</keyword>
<dbReference type="EMBL" id="CP002630">
    <property type="protein sequence ID" value="AEB12207.1"/>
    <property type="molecule type" value="Genomic_DNA"/>
</dbReference>
<evidence type="ECO:0000259" key="5">
    <source>
        <dbReference type="SMART" id="SM00062"/>
    </source>
</evidence>
<evidence type="ECO:0000313" key="7">
    <source>
        <dbReference type="Proteomes" id="UP000007030"/>
    </source>
</evidence>
<proteinExistence type="inferred from homology"/>
<name>F2NPC6_MARHT</name>
<dbReference type="AlphaFoldDB" id="F2NPC6"/>
<dbReference type="InterPro" id="IPR018313">
    <property type="entry name" value="SBP_3_CS"/>
</dbReference>
<dbReference type="GO" id="GO:0006865">
    <property type="term" value="P:amino acid transport"/>
    <property type="evidence" value="ECO:0007669"/>
    <property type="project" value="TreeGrafter"/>
</dbReference>
<sequence>MRSRGFLLVAVLLVGALGFAQQSRMDVVLERGKLVCGVNNVAPGFGFLNEQTGRFEGFDIDFCRAVAAALFDDPDAVEYVPLTAKARFSAIQTGEVDVVFRNTTITVSRDSSVGVDFLPVNFYDGQGVMVKKELGVTSVFELEGATVCTNQGTTTEKNWTDFVRAQGWQGGQLLTFEDFSKVFNAFISGRCDAATTDKSGLAGWKAQASNPDEIVILPETISKEPLAGFTFQNDSKWRDALTWIVYALIQAEEFGITSENVDEFLKSDSPAIRRFLGVEGKFGEDLGLPNDFVVRILRHVGNYGEIYDRHLGPESPFYIPREGSLNELWTRGGLLYAPPFR</sequence>
<keyword evidence="3" id="KW-0732">Signal</keyword>
<gene>
    <name evidence="6" type="ordered locus">Marky_1472</name>
</gene>
<evidence type="ECO:0000256" key="1">
    <source>
        <dbReference type="ARBA" id="ARBA00010333"/>
    </source>
</evidence>
<dbReference type="KEGG" id="mhd:Marky_1472"/>
<dbReference type="STRING" id="869210.Marky_1472"/>
<comment type="similarity">
    <text evidence="1 4">Belongs to the bacterial solute-binding protein 3 family.</text>
</comment>
<dbReference type="PANTHER" id="PTHR30085">
    <property type="entry name" value="AMINO ACID ABC TRANSPORTER PERMEASE"/>
    <property type="match status" value="1"/>
</dbReference>
<dbReference type="InterPro" id="IPR001638">
    <property type="entry name" value="Solute-binding_3/MltF_N"/>
</dbReference>
<dbReference type="Proteomes" id="UP000007030">
    <property type="component" value="Chromosome"/>
</dbReference>
<organism evidence="6 7">
    <name type="scientific">Marinithermus hydrothermalis (strain DSM 14884 / JCM 11576 / T1)</name>
    <dbReference type="NCBI Taxonomy" id="869210"/>
    <lineage>
        <taxon>Bacteria</taxon>
        <taxon>Thermotogati</taxon>
        <taxon>Deinococcota</taxon>
        <taxon>Deinococci</taxon>
        <taxon>Thermales</taxon>
        <taxon>Thermaceae</taxon>
        <taxon>Marinithermus</taxon>
    </lineage>
</organism>
<evidence type="ECO:0000313" key="6">
    <source>
        <dbReference type="EMBL" id="AEB12207.1"/>
    </source>
</evidence>
<accession>F2NPC6</accession>